<dbReference type="Pfam" id="PF00210">
    <property type="entry name" value="Ferritin"/>
    <property type="match status" value="1"/>
</dbReference>
<gene>
    <name evidence="2" type="ORF">FC98_GL000786</name>
</gene>
<dbReference type="Proteomes" id="UP000051439">
    <property type="component" value="Unassembled WGS sequence"/>
</dbReference>
<dbReference type="AlphaFoldDB" id="A0A0R1NXL0"/>
<dbReference type="Gene3D" id="1.20.1260.10">
    <property type="match status" value="1"/>
</dbReference>
<name>A0A0R1NXL0_9LACO</name>
<organism evidence="2 3">
    <name type="scientific">Lentilactobacillus kisonensis DSM 19906 = JCM 15041</name>
    <dbReference type="NCBI Taxonomy" id="1423766"/>
    <lineage>
        <taxon>Bacteria</taxon>
        <taxon>Bacillati</taxon>
        <taxon>Bacillota</taxon>
        <taxon>Bacilli</taxon>
        <taxon>Lactobacillales</taxon>
        <taxon>Lactobacillaceae</taxon>
        <taxon>Lentilactobacillus</taxon>
    </lineage>
</organism>
<protein>
    <submittedName>
        <fullName evidence="2">Ferritin-like protein</fullName>
    </submittedName>
</protein>
<dbReference type="EMBL" id="AZEB01000015">
    <property type="protein sequence ID" value="KRL21451.1"/>
    <property type="molecule type" value="Genomic_DNA"/>
</dbReference>
<feature type="domain" description="Ferritin/DPS" evidence="1">
    <location>
        <begin position="37"/>
        <end position="176"/>
    </location>
</feature>
<dbReference type="RefSeq" id="WP_054655138.1">
    <property type="nucleotide sequence ID" value="NZ_AZEB01000015.1"/>
</dbReference>
<evidence type="ECO:0000313" key="3">
    <source>
        <dbReference type="Proteomes" id="UP000051439"/>
    </source>
</evidence>
<evidence type="ECO:0000259" key="1">
    <source>
        <dbReference type="Pfam" id="PF00210"/>
    </source>
</evidence>
<dbReference type="GO" id="GO:0008199">
    <property type="term" value="F:ferric iron binding"/>
    <property type="evidence" value="ECO:0007669"/>
    <property type="project" value="InterPro"/>
</dbReference>
<comment type="caution">
    <text evidence="2">The sequence shown here is derived from an EMBL/GenBank/DDBJ whole genome shotgun (WGS) entry which is preliminary data.</text>
</comment>
<evidence type="ECO:0000313" key="2">
    <source>
        <dbReference type="EMBL" id="KRL21451.1"/>
    </source>
</evidence>
<sequence length="187" mass="21084">MTTKNAEQTPKDLFAAEVKQADVDHHTPTAGAMTGHIVSNLVVLVNKLQQAKWYVKGMNANTLKNYFGDLLVQANDQKDKLGETLIDENLLTPTTQKEFTEYAMLTENGENKYHSAEWLIDNFVHDYDTENLFVTRAIRLAEKEDRPVLATMLTKIFGENNHNIASLQALLGNTPRAGLDEEDDDEF</sequence>
<dbReference type="InterPro" id="IPR008331">
    <property type="entry name" value="Ferritin_DPS_dom"/>
</dbReference>
<dbReference type="InterPro" id="IPR012347">
    <property type="entry name" value="Ferritin-like"/>
</dbReference>
<accession>A0A0R1NXL0</accession>
<dbReference type="InterPro" id="IPR009078">
    <property type="entry name" value="Ferritin-like_SF"/>
</dbReference>
<dbReference type="SUPFAM" id="SSF47240">
    <property type="entry name" value="Ferritin-like"/>
    <property type="match status" value="1"/>
</dbReference>
<dbReference type="PATRIC" id="fig|1423766.4.peg.804"/>
<reference evidence="2 3" key="1">
    <citation type="journal article" date="2015" name="Genome Announc.">
        <title>Expanding the biotechnology potential of lactobacilli through comparative genomics of 213 strains and associated genera.</title>
        <authorList>
            <person name="Sun Z."/>
            <person name="Harris H.M."/>
            <person name="McCann A."/>
            <person name="Guo C."/>
            <person name="Argimon S."/>
            <person name="Zhang W."/>
            <person name="Yang X."/>
            <person name="Jeffery I.B."/>
            <person name="Cooney J.C."/>
            <person name="Kagawa T.F."/>
            <person name="Liu W."/>
            <person name="Song Y."/>
            <person name="Salvetti E."/>
            <person name="Wrobel A."/>
            <person name="Rasinkangas P."/>
            <person name="Parkhill J."/>
            <person name="Rea M.C."/>
            <person name="O'Sullivan O."/>
            <person name="Ritari J."/>
            <person name="Douillard F.P."/>
            <person name="Paul Ross R."/>
            <person name="Yang R."/>
            <person name="Briner A.E."/>
            <person name="Felis G.E."/>
            <person name="de Vos W.M."/>
            <person name="Barrangou R."/>
            <person name="Klaenhammer T.R."/>
            <person name="Caufield P.W."/>
            <person name="Cui Y."/>
            <person name="Zhang H."/>
            <person name="O'Toole P.W."/>
        </authorList>
    </citation>
    <scope>NUCLEOTIDE SEQUENCE [LARGE SCALE GENOMIC DNA]</scope>
    <source>
        <strain evidence="2 3">DSM 19906</strain>
    </source>
</reference>
<keyword evidence="3" id="KW-1185">Reference proteome</keyword>
<proteinExistence type="predicted"/>